<sequence length="235" mass="26284">MVHSKSSSASDDEAILTLPPPPPTTFHPAFAVNNIKNAIPTVLDQETCHYAAWVEYFQIHVCAFNVSDHIDITVPKPTDVDDRTWTRLDAIVKQWIYGTISQDLAHTIMKSGATTYQLWKRLEDLFHDNKTTRAVYLEDQFTNTKLIDFANTTEYCQQIKLLADQLADVDNPISEKRMVLQLVKGLAKGEYDTIATMIQQRANQDDSLDTALVSPQPPSSGNGTATQPHNQPQTG</sequence>
<organism evidence="2 3">
    <name type="scientific">Spinacia oleracea</name>
    <name type="common">Spinach</name>
    <dbReference type="NCBI Taxonomy" id="3562"/>
    <lineage>
        <taxon>Eukaryota</taxon>
        <taxon>Viridiplantae</taxon>
        <taxon>Streptophyta</taxon>
        <taxon>Embryophyta</taxon>
        <taxon>Tracheophyta</taxon>
        <taxon>Spermatophyta</taxon>
        <taxon>Magnoliopsida</taxon>
        <taxon>eudicotyledons</taxon>
        <taxon>Gunneridae</taxon>
        <taxon>Pentapetalae</taxon>
        <taxon>Caryophyllales</taxon>
        <taxon>Chenopodiaceae</taxon>
        <taxon>Chenopodioideae</taxon>
        <taxon>Anserineae</taxon>
        <taxon>Spinacia</taxon>
    </lineage>
</organism>
<feature type="compositionally biased region" description="Polar residues" evidence="1">
    <location>
        <begin position="219"/>
        <end position="235"/>
    </location>
</feature>
<name>A0A9R0IRH9_SPIOL</name>
<evidence type="ECO:0000313" key="2">
    <source>
        <dbReference type="Proteomes" id="UP000813463"/>
    </source>
</evidence>
<dbReference type="OrthoDB" id="1729427at2759"/>
<accession>A0A9R0IRH9</accession>
<protein>
    <recommendedName>
        <fullName evidence="4">Retrotransposon Copia-like N-terminal domain-containing protein</fullName>
    </recommendedName>
</protein>
<evidence type="ECO:0000313" key="3">
    <source>
        <dbReference type="RefSeq" id="XP_021854226.1"/>
    </source>
</evidence>
<dbReference type="AlphaFoldDB" id="A0A9R0IRH9"/>
<keyword evidence="2" id="KW-1185">Reference proteome</keyword>
<evidence type="ECO:0000256" key="1">
    <source>
        <dbReference type="SAM" id="MobiDB-lite"/>
    </source>
</evidence>
<dbReference type="Proteomes" id="UP000813463">
    <property type="component" value="Chromosome 6"/>
</dbReference>
<dbReference type="Pfam" id="PF14223">
    <property type="entry name" value="Retrotran_gag_2"/>
    <property type="match status" value="1"/>
</dbReference>
<dbReference type="RefSeq" id="XP_021854226.1">
    <property type="nucleotide sequence ID" value="XM_021998534.1"/>
</dbReference>
<reference evidence="3" key="2">
    <citation type="submission" date="2025-08" db="UniProtKB">
        <authorList>
            <consortium name="RefSeq"/>
        </authorList>
    </citation>
    <scope>IDENTIFICATION</scope>
    <source>
        <tissue evidence="3">Leaf</tissue>
    </source>
</reference>
<feature type="region of interest" description="Disordered" evidence="1">
    <location>
        <begin position="205"/>
        <end position="235"/>
    </location>
</feature>
<reference evidence="2" key="1">
    <citation type="journal article" date="2021" name="Nat. Commun.">
        <title>Genomic analyses provide insights into spinach domestication and the genetic basis of agronomic traits.</title>
        <authorList>
            <person name="Cai X."/>
            <person name="Sun X."/>
            <person name="Xu C."/>
            <person name="Sun H."/>
            <person name="Wang X."/>
            <person name="Ge C."/>
            <person name="Zhang Z."/>
            <person name="Wang Q."/>
            <person name="Fei Z."/>
            <person name="Jiao C."/>
            <person name="Wang Q."/>
        </authorList>
    </citation>
    <scope>NUCLEOTIDE SEQUENCE [LARGE SCALE GENOMIC DNA]</scope>
    <source>
        <strain evidence="2">cv. Varoflay</strain>
    </source>
</reference>
<dbReference type="KEGG" id="soe:110793642"/>
<evidence type="ECO:0008006" key="4">
    <source>
        <dbReference type="Google" id="ProtNLM"/>
    </source>
</evidence>
<gene>
    <name evidence="3" type="primary">LOC110793642</name>
</gene>
<dbReference type="PANTHER" id="PTHR47481:SF38">
    <property type="entry name" value="POU DOMAIN, CLASS 4, TRANSCRIPTION FACTOR 1-LIKE"/>
    <property type="match status" value="1"/>
</dbReference>
<dbReference type="GeneID" id="110793642"/>
<dbReference type="PANTHER" id="PTHR47481">
    <property type="match status" value="1"/>
</dbReference>
<proteinExistence type="predicted"/>